<evidence type="ECO:0000256" key="3">
    <source>
        <dbReference type="ARBA" id="ARBA00022553"/>
    </source>
</evidence>
<evidence type="ECO:0000256" key="6">
    <source>
        <dbReference type="ARBA" id="ARBA00022824"/>
    </source>
</evidence>
<dbReference type="InterPro" id="IPR017937">
    <property type="entry name" value="Thioredoxin_CS"/>
</dbReference>
<feature type="compositionally biased region" description="Basic and acidic residues" evidence="12">
    <location>
        <begin position="213"/>
        <end position="223"/>
    </location>
</feature>
<feature type="chain" id="PRO_5034535319" description="Thioredoxin domain-containing protein" evidence="14">
    <location>
        <begin position="21"/>
        <end position="223"/>
    </location>
</feature>
<accession>A0A8H7V1M7</accession>
<feature type="domain" description="Thioredoxin" evidence="15">
    <location>
        <begin position="3"/>
        <end position="134"/>
    </location>
</feature>
<dbReference type="GO" id="GO:0015036">
    <property type="term" value="F:disulfide oxidoreductase activity"/>
    <property type="evidence" value="ECO:0007669"/>
    <property type="project" value="TreeGrafter"/>
</dbReference>
<comment type="subcellular location">
    <subcellularLocation>
        <location evidence="1">Endoplasmic reticulum membrane</location>
        <topology evidence="1">Single-pass type I membrane protein</topology>
    </subcellularLocation>
</comment>
<reference evidence="16" key="1">
    <citation type="submission" date="2020-12" db="EMBL/GenBank/DDBJ databases">
        <title>Metabolic potential, ecology and presence of endohyphal bacteria is reflected in genomic diversity of Mucoromycotina.</title>
        <authorList>
            <person name="Muszewska A."/>
            <person name="Okrasinska A."/>
            <person name="Steczkiewicz K."/>
            <person name="Drgas O."/>
            <person name="Orlowska M."/>
            <person name="Perlinska-Lenart U."/>
            <person name="Aleksandrzak-Piekarczyk T."/>
            <person name="Szatraj K."/>
            <person name="Zielenkiewicz U."/>
            <person name="Pilsyk S."/>
            <person name="Malc E."/>
            <person name="Mieczkowski P."/>
            <person name="Kruszewska J.S."/>
            <person name="Biernat P."/>
            <person name="Pawlowska J."/>
        </authorList>
    </citation>
    <scope>NUCLEOTIDE SEQUENCE</scope>
    <source>
        <strain evidence="16">WA0000017839</strain>
    </source>
</reference>
<dbReference type="Pfam" id="PF00085">
    <property type="entry name" value="Thioredoxin"/>
    <property type="match status" value="1"/>
</dbReference>
<evidence type="ECO:0000256" key="7">
    <source>
        <dbReference type="ARBA" id="ARBA00022982"/>
    </source>
</evidence>
<dbReference type="InterPro" id="IPR036249">
    <property type="entry name" value="Thioredoxin-like_sf"/>
</dbReference>
<evidence type="ECO:0000313" key="17">
    <source>
        <dbReference type="Proteomes" id="UP000603453"/>
    </source>
</evidence>
<keyword evidence="4 13" id="KW-0812">Transmembrane</keyword>
<evidence type="ECO:0000313" key="16">
    <source>
        <dbReference type="EMBL" id="KAG2200048.1"/>
    </source>
</evidence>
<sequence>MKYLVLFLTALFAVFTCIQAKVIELTDTNFDDLVTEKDEWLIDFYADWCGYCKRLEPKFYAADRLLSMSSYSHTKTGTVNVQTNPGLAARFFISRLPTIVHIKDHEVREVERKKSENDIVSFVALEEWRDVKPKSSIISPFSLFGKTVGFVGKSIKKLSGYSPWAMIGVLTGFLICAVGLSIYSSKHLTSGVDNKKHDSASETRQVKNVKSPQLRERKSKRID</sequence>
<keyword evidence="10" id="KW-1015">Disulfide bond</keyword>
<organism evidence="16 17">
    <name type="scientific">Mucor saturninus</name>
    <dbReference type="NCBI Taxonomy" id="64648"/>
    <lineage>
        <taxon>Eukaryota</taxon>
        <taxon>Fungi</taxon>
        <taxon>Fungi incertae sedis</taxon>
        <taxon>Mucoromycota</taxon>
        <taxon>Mucoromycotina</taxon>
        <taxon>Mucoromycetes</taxon>
        <taxon>Mucorales</taxon>
        <taxon>Mucorineae</taxon>
        <taxon>Mucoraceae</taxon>
        <taxon>Mucor</taxon>
    </lineage>
</organism>
<keyword evidence="5 14" id="KW-0732">Signal</keyword>
<feature type="transmembrane region" description="Helical" evidence="13">
    <location>
        <begin position="164"/>
        <end position="183"/>
    </location>
</feature>
<feature type="region of interest" description="Disordered" evidence="12">
    <location>
        <begin position="190"/>
        <end position="223"/>
    </location>
</feature>
<evidence type="ECO:0000256" key="2">
    <source>
        <dbReference type="ARBA" id="ARBA00022448"/>
    </source>
</evidence>
<keyword evidence="9 13" id="KW-0472">Membrane</keyword>
<feature type="signal peptide" evidence="14">
    <location>
        <begin position="1"/>
        <end position="20"/>
    </location>
</feature>
<keyword evidence="11" id="KW-0676">Redox-active center</keyword>
<dbReference type="InterPro" id="IPR013766">
    <property type="entry name" value="Thioredoxin_domain"/>
</dbReference>
<dbReference type="OrthoDB" id="2121326at2759"/>
<keyword evidence="3" id="KW-0597">Phosphoprotein</keyword>
<dbReference type="Gene3D" id="3.40.30.10">
    <property type="entry name" value="Glutaredoxin"/>
    <property type="match status" value="1"/>
</dbReference>
<gene>
    <name evidence="16" type="ORF">INT47_007693</name>
</gene>
<dbReference type="PANTHER" id="PTHR46107:SF3">
    <property type="entry name" value="THIOREDOXIN DOMAIN-CONTAINING PROTEIN"/>
    <property type="match status" value="1"/>
</dbReference>
<protein>
    <recommendedName>
        <fullName evidence="15">Thioredoxin domain-containing protein</fullName>
    </recommendedName>
</protein>
<keyword evidence="2" id="KW-0813">Transport</keyword>
<keyword evidence="17" id="KW-1185">Reference proteome</keyword>
<name>A0A8H7V1M7_9FUNG</name>
<keyword evidence="7" id="KW-0249">Electron transport</keyword>
<dbReference type="PANTHER" id="PTHR46107">
    <property type="entry name" value="DUMPY: SHORTER THAN WILD-TYPE"/>
    <property type="match status" value="1"/>
</dbReference>
<evidence type="ECO:0000256" key="14">
    <source>
        <dbReference type="SAM" id="SignalP"/>
    </source>
</evidence>
<comment type="caution">
    <text evidence="16">The sequence shown here is derived from an EMBL/GenBank/DDBJ whole genome shotgun (WGS) entry which is preliminary data.</text>
</comment>
<evidence type="ECO:0000256" key="12">
    <source>
        <dbReference type="SAM" id="MobiDB-lite"/>
    </source>
</evidence>
<evidence type="ECO:0000256" key="4">
    <source>
        <dbReference type="ARBA" id="ARBA00022692"/>
    </source>
</evidence>
<dbReference type="PROSITE" id="PS00194">
    <property type="entry name" value="THIOREDOXIN_1"/>
    <property type="match status" value="1"/>
</dbReference>
<dbReference type="EMBL" id="JAEPRD010000088">
    <property type="protein sequence ID" value="KAG2200048.1"/>
    <property type="molecule type" value="Genomic_DNA"/>
</dbReference>
<dbReference type="GO" id="GO:0005789">
    <property type="term" value="C:endoplasmic reticulum membrane"/>
    <property type="evidence" value="ECO:0007669"/>
    <property type="project" value="UniProtKB-SubCell"/>
</dbReference>
<evidence type="ECO:0000256" key="5">
    <source>
        <dbReference type="ARBA" id="ARBA00022729"/>
    </source>
</evidence>
<evidence type="ECO:0000256" key="10">
    <source>
        <dbReference type="ARBA" id="ARBA00023157"/>
    </source>
</evidence>
<dbReference type="Proteomes" id="UP000603453">
    <property type="component" value="Unassembled WGS sequence"/>
</dbReference>
<evidence type="ECO:0000259" key="15">
    <source>
        <dbReference type="PROSITE" id="PS51352"/>
    </source>
</evidence>
<evidence type="ECO:0000256" key="11">
    <source>
        <dbReference type="ARBA" id="ARBA00023284"/>
    </source>
</evidence>
<dbReference type="PROSITE" id="PS51352">
    <property type="entry name" value="THIOREDOXIN_2"/>
    <property type="match status" value="1"/>
</dbReference>
<keyword evidence="8 13" id="KW-1133">Transmembrane helix</keyword>
<evidence type="ECO:0000256" key="13">
    <source>
        <dbReference type="SAM" id="Phobius"/>
    </source>
</evidence>
<evidence type="ECO:0000256" key="9">
    <source>
        <dbReference type="ARBA" id="ARBA00023136"/>
    </source>
</evidence>
<dbReference type="InterPro" id="IPR052454">
    <property type="entry name" value="TMX_domain-containing"/>
</dbReference>
<evidence type="ECO:0000256" key="1">
    <source>
        <dbReference type="ARBA" id="ARBA00004115"/>
    </source>
</evidence>
<proteinExistence type="predicted"/>
<keyword evidence="6" id="KW-0256">Endoplasmic reticulum</keyword>
<dbReference type="AlphaFoldDB" id="A0A8H7V1M7"/>
<feature type="compositionally biased region" description="Basic and acidic residues" evidence="12">
    <location>
        <begin position="193"/>
        <end position="205"/>
    </location>
</feature>
<dbReference type="SUPFAM" id="SSF52833">
    <property type="entry name" value="Thioredoxin-like"/>
    <property type="match status" value="1"/>
</dbReference>
<evidence type="ECO:0000256" key="8">
    <source>
        <dbReference type="ARBA" id="ARBA00022989"/>
    </source>
</evidence>